<protein>
    <submittedName>
        <fullName evidence="1">Uncharacterized protein</fullName>
    </submittedName>
</protein>
<proteinExistence type="predicted"/>
<dbReference type="EMBL" id="CABFNO020001536">
    <property type="protein sequence ID" value="CAG9995429.1"/>
    <property type="molecule type" value="Genomic_DNA"/>
</dbReference>
<keyword evidence="2" id="KW-1185">Reference proteome</keyword>
<reference evidence="2" key="1">
    <citation type="submission" date="2019-06" db="EMBL/GenBank/DDBJ databases">
        <authorList>
            <person name="Broberg M."/>
        </authorList>
    </citation>
    <scope>NUCLEOTIDE SEQUENCE [LARGE SCALE GENOMIC DNA]</scope>
</reference>
<evidence type="ECO:0000313" key="1">
    <source>
        <dbReference type="EMBL" id="CAG9995429.1"/>
    </source>
</evidence>
<reference evidence="1 2" key="2">
    <citation type="submission" date="2021-10" db="EMBL/GenBank/DDBJ databases">
        <authorList>
            <person name="Piombo E."/>
        </authorList>
    </citation>
    <scope>NUCLEOTIDE SEQUENCE [LARGE SCALE GENOMIC DNA]</scope>
</reference>
<sequence length="90" mass="9738">MYIPLANGKTRLGKPIFVWSASGKAGLPSAYCKMRECRCQVLSDVIFDADGNGKEVGGKEDGRYQGCVNESVAQRSIEAGTFGTPILRCY</sequence>
<name>A0A9N9UPJ5_9HYPO</name>
<gene>
    <name evidence="1" type="ORF">CBYS24578_00003665</name>
</gene>
<accession>A0A9N9UPJ5</accession>
<dbReference type="AlphaFoldDB" id="A0A9N9UPJ5"/>
<organism evidence="1 2">
    <name type="scientific">Clonostachys byssicola</name>
    <dbReference type="NCBI Taxonomy" id="160290"/>
    <lineage>
        <taxon>Eukaryota</taxon>
        <taxon>Fungi</taxon>
        <taxon>Dikarya</taxon>
        <taxon>Ascomycota</taxon>
        <taxon>Pezizomycotina</taxon>
        <taxon>Sordariomycetes</taxon>
        <taxon>Hypocreomycetidae</taxon>
        <taxon>Hypocreales</taxon>
        <taxon>Bionectriaceae</taxon>
        <taxon>Clonostachys</taxon>
    </lineage>
</organism>
<evidence type="ECO:0000313" key="2">
    <source>
        <dbReference type="Proteomes" id="UP000754883"/>
    </source>
</evidence>
<dbReference type="Proteomes" id="UP000754883">
    <property type="component" value="Unassembled WGS sequence"/>
</dbReference>
<comment type="caution">
    <text evidence="1">The sequence shown here is derived from an EMBL/GenBank/DDBJ whole genome shotgun (WGS) entry which is preliminary data.</text>
</comment>